<dbReference type="InterPro" id="IPR003442">
    <property type="entry name" value="T6A_TsaE"/>
</dbReference>
<evidence type="ECO:0000256" key="4">
    <source>
        <dbReference type="ARBA" id="ARBA00022490"/>
    </source>
</evidence>
<evidence type="ECO:0000256" key="5">
    <source>
        <dbReference type="ARBA" id="ARBA00022694"/>
    </source>
</evidence>
<protein>
    <recommendedName>
        <fullName evidence="3">tRNA threonylcarbamoyladenosine biosynthesis protein TsaE</fullName>
    </recommendedName>
    <alternativeName>
        <fullName evidence="10">t(6)A37 threonylcarbamoyladenosine biosynthesis protein TsaE</fullName>
    </alternativeName>
</protein>
<keyword evidence="7" id="KW-0547">Nucleotide-binding</keyword>
<reference evidence="11 12" key="1">
    <citation type="submission" date="2017-08" db="EMBL/GenBank/DDBJ databases">
        <title>The whole genome shortgun sequences of strain Leeuwenhoekiella nanhaiensis G18 from the South China Sea.</title>
        <authorList>
            <person name="Liu Q."/>
        </authorList>
    </citation>
    <scope>NUCLEOTIDE SEQUENCE [LARGE SCALE GENOMIC DNA]</scope>
    <source>
        <strain evidence="11 12">G18</strain>
    </source>
</reference>
<accession>A0A2G1VTK2</accession>
<organism evidence="11 12">
    <name type="scientific">Leeuwenhoekiella nanhaiensis</name>
    <dbReference type="NCBI Taxonomy" id="1655491"/>
    <lineage>
        <taxon>Bacteria</taxon>
        <taxon>Pseudomonadati</taxon>
        <taxon>Bacteroidota</taxon>
        <taxon>Flavobacteriia</taxon>
        <taxon>Flavobacteriales</taxon>
        <taxon>Flavobacteriaceae</taxon>
        <taxon>Leeuwenhoekiella</taxon>
    </lineage>
</organism>
<dbReference type="GO" id="GO:0046872">
    <property type="term" value="F:metal ion binding"/>
    <property type="evidence" value="ECO:0007669"/>
    <property type="project" value="UniProtKB-KW"/>
</dbReference>
<keyword evidence="6" id="KW-0479">Metal-binding</keyword>
<dbReference type="SUPFAM" id="SSF52540">
    <property type="entry name" value="P-loop containing nucleoside triphosphate hydrolases"/>
    <property type="match status" value="1"/>
</dbReference>
<gene>
    <name evidence="11" type="ORF">CJ305_03880</name>
</gene>
<evidence type="ECO:0000256" key="3">
    <source>
        <dbReference type="ARBA" id="ARBA00019010"/>
    </source>
</evidence>
<keyword evidence="11" id="KW-0808">Transferase</keyword>
<evidence type="ECO:0000256" key="6">
    <source>
        <dbReference type="ARBA" id="ARBA00022723"/>
    </source>
</evidence>
<evidence type="ECO:0000256" key="8">
    <source>
        <dbReference type="ARBA" id="ARBA00022840"/>
    </source>
</evidence>
<dbReference type="GO" id="GO:0005737">
    <property type="term" value="C:cytoplasm"/>
    <property type="evidence" value="ECO:0007669"/>
    <property type="project" value="UniProtKB-SubCell"/>
</dbReference>
<dbReference type="Pfam" id="PF02367">
    <property type="entry name" value="TsaE"/>
    <property type="match status" value="1"/>
</dbReference>
<name>A0A2G1VTK2_9FLAO</name>
<dbReference type="PANTHER" id="PTHR33540">
    <property type="entry name" value="TRNA THREONYLCARBAMOYLADENOSINE BIOSYNTHESIS PROTEIN TSAE"/>
    <property type="match status" value="1"/>
</dbReference>
<evidence type="ECO:0000313" key="11">
    <source>
        <dbReference type="EMBL" id="PHQ30112.1"/>
    </source>
</evidence>
<keyword evidence="5" id="KW-0819">tRNA processing</keyword>
<dbReference type="GO" id="GO:0016740">
    <property type="term" value="F:transferase activity"/>
    <property type="evidence" value="ECO:0007669"/>
    <property type="project" value="UniProtKB-KW"/>
</dbReference>
<dbReference type="AlphaFoldDB" id="A0A2G1VTK2"/>
<dbReference type="EMBL" id="NQXA01000002">
    <property type="protein sequence ID" value="PHQ30112.1"/>
    <property type="molecule type" value="Genomic_DNA"/>
</dbReference>
<evidence type="ECO:0000313" key="12">
    <source>
        <dbReference type="Proteomes" id="UP000229433"/>
    </source>
</evidence>
<evidence type="ECO:0000256" key="7">
    <source>
        <dbReference type="ARBA" id="ARBA00022741"/>
    </source>
</evidence>
<comment type="subcellular location">
    <subcellularLocation>
        <location evidence="1">Cytoplasm</location>
    </subcellularLocation>
</comment>
<comment type="similarity">
    <text evidence="2">Belongs to the TsaE family.</text>
</comment>
<evidence type="ECO:0000256" key="2">
    <source>
        <dbReference type="ARBA" id="ARBA00007599"/>
    </source>
</evidence>
<dbReference type="NCBIfam" id="TIGR00150">
    <property type="entry name" value="T6A_YjeE"/>
    <property type="match status" value="1"/>
</dbReference>
<comment type="caution">
    <text evidence="11">The sequence shown here is derived from an EMBL/GenBank/DDBJ whole genome shotgun (WGS) entry which is preliminary data.</text>
</comment>
<dbReference type="GO" id="GO:0002949">
    <property type="term" value="P:tRNA threonylcarbamoyladenosine modification"/>
    <property type="evidence" value="ECO:0007669"/>
    <property type="project" value="InterPro"/>
</dbReference>
<sequence>MTIAYGLDEVDEVAQKIIEYSKHKIILFEGNLGAGKTTLIKALVRALGSKEYVSSPTFSLLNEYQTEDGDPIYHMDLYRLKTENEAFDLGLEEVLENDFWKFIEWPDKINSLLSSNYHSAKIISTNEKKRSLEFI</sequence>
<dbReference type="Proteomes" id="UP000229433">
    <property type="component" value="Unassembled WGS sequence"/>
</dbReference>
<dbReference type="InterPro" id="IPR027417">
    <property type="entry name" value="P-loop_NTPase"/>
</dbReference>
<dbReference type="PANTHER" id="PTHR33540:SF2">
    <property type="entry name" value="TRNA THREONYLCARBAMOYLADENOSINE BIOSYNTHESIS PROTEIN TSAE"/>
    <property type="match status" value="1"/>
</dbReference>
<keyword evidence="9" id="KW-0460">Magnesium</keyword>
<evidence type="ECO:0000256" key="9">
    <source>
        <dbReference type="ARBA" id="ARBA00022842"/>
    </source>
</evidence>
<keyword evidence="8" id="KW-0067">ATP-binding</keyword>
<evidence type="ECO:0000256" key="10">
    <source>
        <dbReference type="ARBA" id="ARBA00032441"/>
    </source>
</evidence>
<dbReference type="OrthoDB" id="9815896at2"/>
<keyword evidence="4" id="KW-0963">Cytoplasm</keyword>
<proteinExistence type="inferred from homology"/>
<dbReference type="Gene3D" id="3.40.50.300">
    <property type="entry name" value="P-loop containing nucleotide triphosphate hydrolases"/>
    <property type="match status" value="1"/>
</dbReference>
<keyword evidence="12" id="KW-1185">Reference proteome</keyword>
<evidence type="ECO:0000256" key="1">
    <source>
        <dbReference type="ARBA" id="ARBA00004496"/>
    </source>
</evidence>
<dbReference type="RefSeq" id="WP_099644947.1">
    <property type="nucleotide sequence ID" value="NZ_KZ319288.1"/>
</dbReference>
<dbReference type="GO" id="GO:0005524">
    <property type="term" value="F:ATP binding"/>
    <property type="evidence" value="ECO:0007669"/>
    <property type="project" value="UniProtKB-KW"/>
</dbReference>